<comment type="similarity">
    <text evidence="1 4">Belongs to the short-chain dehydrogenases/reductases (SDR) family.</text>
</comment>
<keyword evidence="3" id="KW-0560">Oxidoreductase</keyword>
<evidence type="ECO:0000313" key="6">
    <source>
        <dbReference type="Proteomes" id="UP000199001"/>
    </source>
</evidence>
<organism evidence="5 6">
    <name type="scientific">Micromonospora citrea</name>
    <dbReference type="NCBI Taxonomy" id="47855"/>
    <lineage>
        <taxon>Bacteria</taxon>
        <taxon>Bacillati</taxon>
        <taxon>Actinomycetota</taxon>
        <taxon>Actinomycetes</taxon>
        <taxon>Micromonosporales</taxon>
        <taxon>Micromonosporaceae</taxon>
        <taxon>Micromonospora</taxon>
    </lineage>
</organism>
<keyword evidence="2" id="KW-0521">NADP</keyword>
<accession>A0A1C6V0C7</accession>
<dbReference type="SUPFAM" id="SSF51735">
    <property type="entry name" value="NAD(P)-binding Rossmann-fold domains"/>
    <property type="match status" value="1"/>
</dbReference>
<dbReference type="Proteomes" id="UP000199001">
    <property type="component" value="Unassembled WGS sequence"/>
</dbReference>
<dbReference type="PANTHER" id="PTHR43490:SF99">
    <property type="entry name" value="SHORT-CHAIN DEHYDROGENASE_REDUCTASE"/>
    <property type="match status" value="1"/>
</dbReference>
<dbReference type="OrthoDB" id="9781117at2"/>
<dbReference type="InterPro" id="IPR036291">
    <property type="entry name" value="NAD(P)-bd_dom_sf"/>
</dbReference>
<protein>
    <submittedName>
        <fullName evidence="5">NAD(P)-dependent dehydrogenase, short-chain alcohol dehydrogenase family</fullName>
    </submittedName>
</protein>
<dbReference type="InterPro" id="IPR020904">
    <property type="entry name" value="Sc_DH/Rdtase_CS"/>
</dbReference>
<dbReference type="InterPro" id="IPR045313">
    <property type="entry name" value="CBR1-like"/>
</dbReference>
<keyword evidence="6" id="KW-1185">Reference proteome</keyword>
<evidence type="ECO:0000256" key="3">
    <source>
        <dbReference type="ARBA" id="ARBA00023002"/>
    </source>
</evidence>
<reference evidence="6" key="1">
    <citation type="submission" date="2016-06" db="EMBL/GenBank/DDBJ databases">
        <authorList>
            <person name="Varghese N."/>
            <person name="Submissions Spin"/>
        </authorList>
    </citation>
    <scope>NUCLEOTIDE SEQUENCE [LARGE SCALE GENOMIC DNA]</scope>
    <source>
        <strain evidence="6">DSM 43903</strain>
    </source>
</reference>
<dbReference type="InterPro" id="IPR002347">
    <property type="entry name" value="SDR_fam"/>
</dbReference>
<proteinExistence type="inferred from homology"/>
<dbReference type="STRING" id="47855.GA0070606_3150"/>
<gene>
    <name evidence="5" type="ORF">GA0070606_3150</name>
</gene>
<name>A0A1C6V0C7_9ACTN</name>
<dbReference type="PANTHER" id="PTHR43490">
    <property type="entry name" value="(+)-NEOMENTHOL DEHYDROGENASE"/>
    <property type="match status" value="1"/>
</dbReference>
<dbReference type="CDD" id="cd05324">
    <property type="entry name" value="carb_red_PTCR-like_SDR_c"/>
    <property type="match status" value="1"/>
</dbReference>
<dbReference type="PRINTS" id="PR00080">
    <property type="entry name" value="SDRFAMILY"/>
</dbReference>
<dbReference type="GO" id="GO:0016616">
    <property type="term" value="F:oxidoreductase activity, acting on the CH-OH group of donors, NAD or NADP as acceptor"/>
    <property type="evidence" value="ECO:0007669"/>
    <property type="project" value="InterPro"/>
</dbReference>
<dbReference type="PROSITE" id="PS00061">
    <property type="entry name" value="ADH_SHORT"/>
    <property type="match status" value="1"/>
</dbReference>
<sequence length="239" mass="24712">MASTTIALVTGANKGLGRETVRRLAGLGWQVFLAARDTTRGMAAAAELVEDGLNVEFVPLDVTSDESVAAAAGTVKARAGRLDVLVNNAGIGGTNSAPADTTAFDLREVFEVNVFGPVRVTHAFLPLLRAAEQPRIVMVSSGMGSVATITDPNLSGLVPPTLAYPASKSALNMITTQYASALSDIKVNAVDPGYTATDMNNNSGFQTVTEGTDAIVRLADIGPDGPTGGFFDRTGPVSW</sequence>
<dbReference type="AlphaFoldDB" id="A0A1C6V0C7"/>
<evidence type="ECO:0000256" key="4">
    <source>
        <dbReference type="RuleBase" id="RU000363"/>
    </source>
</evidence>
<dbReference type="PRINTS" id="PR00081">
    <property type="entry name" value="GDHRDH"/>
</dbReference>
<evidence type="ECO:0000313" key="5">
    <source>
        <dbReference type="EMBL" id="SCL59721.1"/>
    </source>
</evidence>
<dbReference type="RefSeq" id="WP_091100175.1">
    <property type="nucleotide sequence ID" value="NZ_FMHZ01000002.1"/>
</dbReference>
<dbReference type="EMBL" id="FMHZ01000002">
    <property type="protein sequence ID" value="SCL59721.1"/>
    <property type="molecule type" value="Genomic_DNA"/>
</dbReference>
<dbReference type="Pfam" id="PF00106">
    <property type="entry name" value="adh_short"/>
    <property type="match status" value="1"/>
</dbReference>
<evidence type="ECO:0000256" key="2">
    <source>
        <dbReference type="ARBA" id="ARBA00022857"/>
    </source>
</evidence>
<dbReference type="Gene3D" id="3.40.50.720">
    <property type="entry name" value="NAD(P)-binding Rossmann-like Domain"/>
    <property type="match status" value="1"/>
</dbReference>
<evidence type="ECO:0000256" key="1">
    <source>
        <dbReference type="ARBA" id="ARBA00006484"/>
    </source>
</evidence>